<dbReference type="InterPro" id="IPR003123">
    <property type="entry name" value="VPS9"/>
</dbReference>
<dbReference type="Gene3D" id="1.20.1050.80">
    <property type="entry name" value="VPS9 domain"/>
    <property type="match status" value="1"/>
</dbReference>
<reference evidence="3" key="2">
    <citation type="journal article" date="2023" name="Science">
        <title>Genomic signatures of disease resistance in endangered staghorn corals.</title>
        <authorList>
            <person name="Vollmer S.V."/>
            <person name="Selwyn J.D."/>
            <person name="Despard B.A."/>
            <person name="Roesel C.L."/>
        </authorList>
    </citation>
    <scope>NUCLEOTIDE SEQUENCE</scope>
    <source>
        <strain evidence="3">K2</strain>
    </source>
</reference>
<dbReference type="AlphaFoldDB" id="A0AAD9VF59"/>
<keyword evidence="1" id="KW-0175">Coiled coil</keyword>
<dbReference type="PANTHER" id="PTHR23101">
    <property type="entry name" value="RAB GDP/GTP EXCHANGE FACTOR"/>
    <property type="match status" value="1"/>
</dbReference>
<organism evidence="3 4">
    <name type="scientific">Acropora cervicornis</name>
    <name type="common">Staghorn coral</name>
    <dbReference type="NCBI Taxonomy" id="6130"/>
    <lineage>
        <taxon>Eukaryota</taxon>
        <taxon>Metazoa</taxon>
        <taxon>Cnidaria</taxon>
        <taxon>Anthozoa</taxon>
        <taxon>Hexacorallia</taxon>
        <taxon>Scleractinia</taxon>
        <taxon>Astrocoeniina</taxon>
        <taxon>Acroporidae</taxon>
        <taxon>Acropora</taxon>
    </lineage>
</organism>
<proteinExistence type="predicted"/>
<evidence type="ECO:0000313" key="3">
    <source>
        <dbReference type="EMBL" id="KAK2572221.1"/>
    </source>
</evidence>
<dbReference type="Pfam" id="PF25995">
    <property type="entry name" value="STB6_N"/>
    <property type="match status" value="1"/>
</dbReference>
<dbReference type="PROSITE" id="PS51205">
    <property type="entry name" value="VPS9"/>
    <property type="match status" value="1"/>
</dbReference>
<accession>A0AAD9VF59</accession>
<dbReference type="SMART" id="SM00167">
    <property type="entry name" value="VPS9"/>
    <property type="match status" value="1"/>
</dbReference>
<dbReference type="Pfam" id="PF02204">
    <property type="entry name" value="VPS9"/>
    <property type="match status" value="1"/>
</dbReference>
<evidence type="ECO:0000313" key="4">
    <source>
        <dbReference type="Proteomes" id="UP001249851"/>
    </source>
</evidence>
<dbReference type="InterPro" id="IPR037191">
    <property type="entry name" value="VPS9_dom_sf"/>
</dbReference>
<keyword evidence="4" id="KW-1185">Reference proteome</keyword>
<dbReference type="InterPro" id="IPR045046">
    <property type="entry name" value="Vps9-like"/>
</dbReference>
<dbReference type="EMBL" id="JARQWQ010000004">
    <property type="protein sequence ID" value="KAK2572221.1"/>
    <property type="molecule type" value="Genomic_DNA"/>
</dbReference>
<dbReference type="Proteomes" id="UP001249851">
    <property type="component" value="Unassembled WGS sequence"/>
</dbReference>
<dbReference type="GO" id="GO:0031267">
    <property type="term" value="F:small GTPase binding"/>
    <property type="evidence" value="ECO:0007669"/>
    <property type="project" value="TreeGrafter"/>
</dbReference>
<dbReference type="PANTHER" id="PTHR23101:SF122">
    <property type="entry name" value="RABAPTIN-5-ASSOCIATED EXCHANGE FACTOR FOR RAB5"/>
    <property type="match status" value="1"/>
</dbReference>
<dbReference type="SUPFAM" id="SSF109993">
    <property type="entry name" value="VPS9 domain"/>
    <property type="match status" value="1"/>
</dbReference>
<dbReference type="InterPro" id="IPR059025">
    <property type="entry name" value="STB6_N"/>
</dbReference>
<gene>
    <name evidence="3" type="ORF">P5673_002436</name>
</gene>
<dbReference type="GO" id="GO:0005085">
    <property type="term" value="F:guanyl-nucleotide exchange factor activity"/>
    <property type="evidence" value="ECO:0007669"/>
    <property type="project" value="InterPro"/>
</dbReference>
<dbReference type="GO" id="GO:0030139">
    <property type="term" value="C:endocytic vesicle"/>
    <property type="evidence" value="ECO:0007669"/>
    <property type="project" value="TreeGrafter"/>
</dbReference>
<reference evidence="3" key="1">
    <citation type="journal article" date="2023" name="G3 (Bethesda)">
        <title>Whole genome assembly and annotation of the endangered Caribbean coral Acropora cervicornis.</title>
        <authorList>
            <person name="Selwyn J.D."/>
            <person name="Vollmer S.V."/>
        </authorList>
    </citation>
    <scope>NUCLEOTIDE SEQUENCE</scope>
    <source>
        <strain evidence="3">K2</strain>
    </source>
</reference>
<evidence type="ECO:0000259" key="2">
    <source>
        <dbReference type="PROSITE" id="PS51205"/>
    </source>
</evidence>
<comment type="caution">
    <text evidence="3">The sequence shown here is derived from an EMBL/GenBank/DDBJ whole genome shotgun (WGS) entry which is preliminary data.</text>
</comment>
<sequence>MVDIGGLFESSRLLDWELDSIKTVRNETVAGSLINYRHLKTEIQSQCVSLSAQQERIDEEATTEPKLKVWIMRSWGALETIDGKTEDAEEYSRRKRELDKKIVMLKIQELCLKRVYVSSCIRKLQELAKEGSKIPTPVALQYSKFEEWSLANKQIYQLKSQILEQEAAKVRLHKEFFIREGKESSQSSIKTRQSFTSHLELKLGAKDCDPITGELNLEEVVVPKSTVQITSILDQILDTSYANNSFESCKLKTYIRECWDVQDIDDEFPTGVHPDRYQEFVGGLTQYIVDKQLLVQRESLTYDIVHSKLEQYLMPAIYSLIQDRISKPEEDSRLSQVYTNLGHITQTQFGISPEFQDDDIAPYYAAVACMKTMTLSILPSRKVHAIVSAAQCVFRKLNELCLVDSAKPPGADEFMDVWVYVILKSRIPNLASTVAFLRCYSNPNLSFSEAGYYLASVEFACQFLRQLNEHDYINKSPLLKHNIVVCEPCRFGKMMTDELPMFDMVLQDVWLHGYELFAVKEWHLDPTRLYRTVLVPSSNKTKQVKVAVIKLKTENLSLAHMELLEREFLCTGEKNGLLSRHTEHGMAVTLNVDHVTDPVTLVSIPDGKYDSYEELVTSFSTLDKLMCDDTPSSRNSPVDVVEMENVIETLQKMNETVVVAYGLAESPTNAIQCLVKGLVAALTQLGYLSSLFDTPEIYSELIQIALEKFQTHYNKNCGVGTTKLPNNGQLCPITWKALKRSLEEGSVSE</sequence>
<name>A0AAD9VF59_ACRCE</name>
<feature type="domain" description="VPS9" evidence="2">
    <location>
        <begin position="328"/>
        <end position="473"/>
    </location>
</feature>
<dbReference type="GO" id="GO:0016192">
    <property type="term" value="P:vesicle-mediated transport"/>
    <property type="evidence" value="ECO:0007669"/>
    <property type="project" value="InterPro"/>
</dbReference>
<dbReference type="GO" id="GO:0005829">
    <property type="term" value="C:cytosol"/>
    <property type="evidence" value="ECO:0007669"/>
    <property type="project" value="TreeGrafter"/>
</dbReference>
<feature type="coiled-coil region" evidence="1">
    <location>
        <begin position="81"/>
        <end position="108"/>
    </location>
</feature>
<protein>
    <submittedName>
        <fullName evidence="3">Vacuolar protein sorting-associated protein 9A</fullName>
    </submittedName>
</protein>
<evidence type="ECO:0000256" key="1">
    <source>
        <dbReference type="SAM" id="Coils"/>
    </source>
</evidence>